<name>A0A8S4G8F0_PLUXY</name>
<evidence type="ECO:0000313" key="7">
    <source>
        <dbReference type="EMBL" id="CAG9136946.1"/>
    </source>
</evidence>
<dbReference type="EMBL" id="CAJHNJ030000171">
    <property type="protein sequence ID" value="CAG9136946.1"/>
    <property type="molecule type" value="Genomic_DNA"/>
</dbReference>
<sequence length="493" mass="56299">MFLRIFVLCLVVGLVYSSRQFRLGRSRDGNLGSPGDYAGEKLPEERWMEQKLDHFSPTDLRTWKQRYFINDTFFDYENPGPIFIMIGGEGPLDARWMVKGAWIEYAQKFKAMCLSLEHRYYGKSHPTEDLSTKNLQYLSSHQALADLANFISTKTNDFKLVKEVKWIAFGGSYPGSLAAWLRMKYPHLVHGAISSSGPLLAKLNFMEYFQVVVHALSEKTQSDECVNQVKAAHKQVATLFKSNPTIIEKEFRVCKPFSQASDKDKRNFFNAIADDFAGLVQYNEDNRIGANETYKNLTINTVCQMLTADGGRPAYKKLAAFHSIMLDKTNEPCLDYSYKSMIDEMSDTRWSNDSGRQWFYQTCTEFGFYQTSSADVAEVFGNQFTLDFFTQQCQDVFGPKFNENFIEDATVFTNTDYGALDIDASRVVYVHGTVDPWHALGITKTRDQYAPAILIKGTAHCANMYPSSDSDLLELKRARLDIQQFISVWLDMP</sequence>
<reference evidence="7" key="1">
    <citation type="submission" date="2020-11" db="EMBL/GenBank/DDBJ databases">
        <authorList>
            <person name="Whiteford S."/>
        </authorList>
    </citation>
    <scope>NUCLEOTIDE SEQUENCE</scope>
</reference>
<keyword evidence="4" id="KW-0378">Hydrolase</keyword>
<keyword evidence="3 6" id="KW-0732">Signal</keyword>
<dbReference type="InterPro" id="IPR008758">
    <property type="entry name" value="Peptidase_S28"/>
</dbReference>
<dbReference type="InterPro" id="IPR029058">
    <property type="entry name" value="AB_hydrolase_fold"/>
</dbReference>
<accession>A0A8S4G8F0</accession>
<evidence type="ECO:0000256" key="2">
    <source>
        <dbReference type="ARBA" id="ARBA00022670"/>
    </source>
</evidence>
<evidence type="ECO:0000256" key="5">
    <source>
        <dbReference type="ARBA" id="ARBA00023180"/>
    </source>
</evidence>
<dbReference type="SUPFAM" id="SSF53474">
    <property type="entry name" value="alpha/beta-Hydrolases"/>
    <property type="match status" value="1"/>
</dbReference>
<dbReference type="AlphaFoldDB" id="A0A8S4G8F0"/>
<feature type="chain" id="PRO_5035948869" evidence="6">
    <location>
        <begin position="18"/>
        <end position="493"/>
    </location>
</feature>
<comment type="similarity">
    <text evidence="1">Belongs to the peptidase S28 family.</text>
</comment>
<dbReference type="Proteomes" id="UP000653454">
    <property type="component" value="Unassembled WGS sequence"/>
</dbReference>
<gene>
    <name evidence="7" type="ORF">PLXY2_LOCUS15202</name>
</gene>
<dbReference type="GO" id="GO:0070008">
    <property type="term" value="F:serine-type exopeptidase activity"/>
    <property type="evidence" value="ECO:0007669"/>
    <property type="project" value="InterPro"/>
</dbReference>
<dbReference type="PANTHER" id="PTHR11010:SF117">
    <property type="entry name" value="SERINE PROTEASE 16"/>
    <property type="match status" value="1"/>
</dbReference>
<feature type="signal peptide" evidence="6">
    <location>
        <begin position="1"/>
        <end position="17"/>
    </location>
</feature>
<dbReference type="PANTHER" id="PTHR11010">
    <property type="entry name" value="PROTEASE S28 PRO-X CARBOXYPEPTIDASE-RELATED"/>
    <property type="match status" value="1"/>
</dbReference>
<dbReference type="InterPro" id="IPR042269">
    <property type="entry name" value="Ser_carbopepase_S28_SKS"/>
</dbReference>
<evidence type="ECO:0000256" key="6">
    <source>
        <dbReference type="SAM" id="SignalP"/>
    </source>
</evidence>
<evidence type="ECO:0000256" key="3">
    <source>
        <dbReference type="ARBA" id="ARBA00022729"/>
    </source>
</evidence>
<keyword evidence="8" id="KW-1185">Reference proteome</keyword>
<organism evidence="7 8">
    <name type="scientific">Plutella xylostella</name>
    <name type="common">Diamondback moth</name>
    <name type="synonym">Plutella maculipennis</name>
    <dbReference type="NCBI Taxonomy" id="51655"/>
    <lineage>
        <taxon>Eukaryota</taxon>
        <taxon>Metazoa</taxon>
        <taxon>Ecdysozoa</taxon>
        <taxon>Arthropoda</taxon>
        <taxon>Hexapoda</taxon>
        <taxon>Insecta</taxon>
        <taxon>Pterygota</taxon>
        <taxon>Neoptera</taxon>
        <taxon>Endopterygota</taxon>
        <taxon>Lepidoptera</taxon>
        <taxon>Glossata</taxon>
        <taxon>Ditrysia</taxon>
        <taxon>Yponomeutoidea</taxon>
        <taxon>Plutellidae</taxon>
        <taxon>Plutella</taxon>
    </lineage>
</organism>
<dbReference type="FunFam" id="1.20.120.980:FF:000003">
    <property type="entry name" value="Serine protease 16"/>
    <property type="match status" value="1"/>
</dbReference>
<evidence type="ECO:0000256" key="1">
    <source>
        <dbReference type="ARBA" id="ARBA00011079"/>
    </source>
</evidence>
<dbReference type="GO" id="GO:0006508">
    <property type="term" value="P:proteolysis"/>
    <property type="evidence" value="ECO:0007669"/>
    <property type="project" value="UniProtKB-KW"/>
</dbReference>
<evidence type="ECO:0000256" key="4">
    <source>
        <dbReference type="ARBA" id="ARBA00022801"/>
    </source>
</evidence>
<evidence type="ECO:0000313" key="8">
    <source>
        <dbReference type="Proteomes" id="UP000653454"/>
    </source>
</evidence>
<protein>
    <submittedName>
        <fullName evidence="7">(diamondback moth) hypothetical protein</fullName>
    </submittedName>
</protein>
<comment type="caution">
    <text evidence="7">The sequence shown here is derived from an EMBL/GenBank/DDBJ whole genome shotgun (WGS) entry which is preliminary data.</text>
</comment>
<keyword evidence="2" id="KW-0645">Protease</keyword>
<dbReference type="GO" id="GO:0008239">
    <property type="term" value="F:dipeptidyl-peptidase activity"/>
    <property type="evidence" value="ECO:0007669"/>
    <property type="project" value="TreeGrafter"/>
</dbReference>
<dbReference type="Gene3D" id="1.20.120.980">
    <property type="entry name" value="Serine carboxypeptidase S28, SKS domain"/>
    <property type="match status" value="1"/>
</dbReference>
<proteinExistence type="inferred from homology"/>
<keyword evidence="5" id="KW-0325">Glycoprotein</keyword>
<dbReference type="Pfam" id="PF05577">
    <property type="entry name" value="Peptidase_S28"/>
    <property type="match status" value="1"/>
</dbReference>
<dbReference type="Gene3D" id="3.40.50.1820">
    <property type="entry name" value="alpha/beta hydrolase"/>
    <property type="match status" value="1"/>
</dbReference>